<reference evidence="11 12" key="2">
    <citation type="submission" date="2015-07" db="EMBL/GenBank/DDBJ databases">
        <title>High-quality genome of monoxenous trypanosomatid Leptomonas pyrrhocoris.</title>
        <authorList>
            <person name="Flegontov P."/>
            <person name="Butenko A."/>
            <person name="Firsov S."/>
            <person name="Vlcek C."/>
            <person name="Logacheva M.D."/>
            <person name="Field M."/>
            <person name="Filatov D."/>
            <person name="Flegontova O."/>
            <person name="Gerasimov E."/>
            <person name="Jackson A.P."/>
            <person name="Kelly S."/>
            <person name="Opperdoes F."/>
            <person name="O'Reilly A."/>
            <person name="Votypka J."/>
            <person name="Yurchenko V."/>
            <person name="Lukes J."/>
        </authorList>
    </citation>
    <scope>NUCLEOTIDE SEQUENCE [LARGE SCALE GENOMIC DNA]</scope>
    <source>
        <strain evidence="11">H10</strain>
    </source>
</reference>
<dbReference type="PANTHER" id="PTHR11727:SF7">
    <property type="entry name" value="DIMETHYLADENOSINE TRANSFERASE-RELATED"/>
    <property type="match status" value="1"/>
</dbReference>
<feature type="binding site" evidence="6">
    <location>
        <position position="102"/>
    </location>
    <ligand>
        <name>S-adenosyl-L-methionine</name>
        <dbReference type="ChEBI" id="CHEBI:59789"/>
    </ligand>
</feature>
<evidence type="ECO:0000256" key="3">
    <source>
        <dbReference type="ARBA" id="ARBA00022679"/>
    </source>
</evidence>
<dbReference type="AlphaFoldDB" id="X2C3E5"/>
<gene>
    <name evidence="11" type="ORF">ABB37_02725</name>
</gene>
<dbReference type="EMBL" id="LGTL01000004">
    <property type="protein sequence ID" value="KPA82986.1"/>
    <property type="molecule type" value="Genomic_DNA"/>
</dbReference>
<feature type="compositionally biased region" description="Low complexity" evidence="8">
    <location>
        <begin position="314"/>
        <end position="325"/>
    </location>
</feature>
<dbReference type="PANTHER" id="PTHR11727">
    <property type="entry name" value="DIMETHYLADENOSINE TRANSFERASE"/>
    <property type="match status" value="1"/>
</dbReference>
<evidence type="ECO:0000256" key="6">
    <source>
        <dbReference type="PROSITE-ProRule" id="PRU01026"/>
    </source>
</evidence>
<dbReference type="InterPro" id="IPR029063">
    <property type="entry name" value="SAM-dependent_MTases_sf"/>
</dbReference>
<feature type="binding site" evidence="6">
    <location>
        <position position="123"/>
    </location>
    <ligand>
        <name>S-adenosyl-L-methionine</name>
        <dbReference type="ChEBI" id="CHEBI:59789"/>
    </ligand>
</feature>
<dbReference type="SUPFAM" id="SSF53335">
    <property type="entry name" value="S-adenosyl-L-methionine-dependent methyltransferases"/>
    <property type="match status" value="1"/>
</dbReference>
<evidence type="ECO:0000256" key="8">
    <source>
        <dbReference type="SAM" id="MobiDB-lite"/>
    </source>
</evidence>
<evidence type="ECO:0000256" key="4">
    <source>
        <dbReference type="ARBA" id="ARBA00022691"/>
    </source>
</evidence>
<dbReference type="GeneID" id="26903016"/>
<dbReference type="FunFam" id="1.10.8.480:FF:000010">
    <property type="entry name" value="rRNA adenine N(6)-methyltransferase"/>
    <property type="match status" value="1"/>
</dbReference>
<dbReference type="OMA" id="GSEAYCR"/>
<dbReference type="InterPro" id="IPR001737">
    <property type="entry name" value="KsgA/Erm"/>
</dbReference>
<sequence length="372" mass="40975">MPKEPRAVPMGIISAEPIHAASRKIKFGTKVTTLGKSTPQGHDRNAVRKGKRADTGLKTGGSQSGIVFNKGFGQHILKNPLVISAIVEKSSIKPTDIVVEIGPGTGNLTEKLLQTAKKVIAFEIDPRMVAELNKRFQNTPLASKLQIIRGNCLEQAFPYFDKCVANVPYAISSALVFKLLKTPTFKCAVLMFQREFALRVCAQPGSEVYCRLSVNAQLLARCSHLMKISKNSFNPPPKVESSVIRLDPKNPPPSVDFEEWDGLVKMLFNRKNKKSSSIFRTKAAVQALYDKYVSYRKMEGGLPVGPGTADKAKAAPSPSSPPATADITLDQFRILLDSVIADPMFEKRSRMLDEEALMNMLAHFIKHGIHFI</sequence>
<feature type="binding site" evidence="6">
    <location>
        <position position="77"/>
    </location>
    <ligand>
        <name>S-adenosyl-L-methionine</name>
        <dbReference type="ChEBI" id="CHEBI:59789"/>
    </ligand>
</feature>
<feature type="binding site" evidence="6">
    <location>
        <position position="75"/>
    </location>
    <ligand>
        <name>S-adenosyl-L-methionine</name>
        <dbReference type="ChEBI" id="CHEBI:59789"/>
    </ligand>
</feature>
<accession>X2C3E5</accession>
<dbReference type="PROSITE" id="PS01131">
    <property type="entry name" value="RRNA_A_DIMETH"/>
    <property type="match status" value="1"/>
</dbReference>
<keyword evidence="4 6" id="KW-0949">S-adenosyl-L-methionine</keyword>
<dbReference type="InterPro" id="IPR020596">
    <property type="entry name" value="rRNA_Ade_Mease_Trfase_CS"/>
</dbReference>
<dbReference type="FunFam" id="3.40.50.150:FF:000081">
    <property type="entry name" value="rRNA adenine N(6)-methyltransferase"/>
    <property type="match status" value="1"/>
</dbReference>
<dbReference type="EC" id="2.1.1.-" evidence="7"/>
<dbReference type="EMBL" id="KC543635">
    <property type="protein sequence ID" value="AGG11647.1"/>
    <property type="molecule type" value="Genomic_DNA"/>
</dbReference>
<protein>
    <recommendedName>
        <fullName evidence="7">rRNA adenine N(6)-methyltransferase</fullName>
        <ecNumber evidence="7">2.1.1.-</ecNumber>
    </recommendedName>
</protein>
<feature type="domain" description="Ribosomal RNA adenine methylase transferase N-terminal" evidence="9">
    <location>
        <begin position="82"/>
        <end position="250"/>
    </location>
</feature>
<evidence type="ECO:0000256" key="7">
    <source>
        <dbReference type="RuleBase" id="RU362106"/>
    </source>
</evidence>
<keyword evidence="1 7" id="KW-0698">rRNA processing</keyword>
<dbReference type="OrthoDB" id="74991at2759"/>
<organism evidence="10">
    <name type="scientific">Leptomonas pyrrhocoris</name>
    <name type="common">Firebug parasite</name>
    <dbReference type="NCBI Taxonomy" id="157538"/>
    <lineage>
        <taxon>Eukaryota</taxon>
        <taxon>Discoba</taxon>
        <taxon>Euglenozoa</taxon>
        <taxon>Kinetoplastea</taxon>
        <taxon>Metakinetoplastina</taxon>
        <taxon>Trypanosomatida</taxon>
        <taxon>Trypanosomatidae</taxon>
        <taxon>Leishmaniinae</taxon>
        <taxon>Leptomonas</taxon>
    </lineage>
</organism>
<dbReference type="PROSITE" id="PS51689">
    <property type="entry name" value="SAM_RNA_A_N6_MT"/>
    <property type="match status" value="1"/>
</dbReference>
<keyword evidence="12" id="KW-1185">Reference proteome</keyword>
<dbReference type="Gene3D" id="1.10.8.480">
    <property type="match status" value="1"/>
</dbReference>
<feature type="region of interest" description="Disordered" evidence="8">
    <location>
        <begin position="34"/>
        <end position="58"/>
    </location>
</feature>
<comment type="caution">
    <text evidence="6">Lacks conserved residue(s) required for the propagation of feature annotation.</text>
</comment>
<keyword evidence="5 6" id="KW-0694">RNA-binding</keyword>
<dbReference type="NCBIfam" id="TIGR00755">
    <property type="entry name" value="ksgA"/>
    <property type="match status" value="1"/>
</dbReference>
<dbReference type="RefSeq" id="XP_015661425.1">
    <property type="nucleotide sequence ID" value="XM_015799823.1"/>
</dbReference>
<evidence type="ECO:0000256" key="2">
    <source>
        <dbReference type="ARBA" id="ARBA00022603"/>
    </source>
</evidence>
<evidence type="ECO:0000313" key="11">
    <source>
        <dbReference type="EMBL" id="KPA82986.1"/>
    </source>
</evidence>
<evidence type="ECO:0000313" key="10">
    <source>
        <dbReference type="EMBL" id="AGG11647.1"/>
    </source>
</evidence>
<feature type="non-terminal residue" evidence="10">
    <location>
        <position position="372"/>
    </location>
</feature>
<proteinExistence type="inferred from homology"/>
<feature type="region of interest" description="Disordered" evidence="8">
    <location>
        <begin position="306"/>
        <end position="325"/>
    </location>
</feature>
<dbReference type="Gene3D" id="3.40.50.150">
    <property type="entry name" value="Vaccinia Virus protein VP39"/>
    <property type="match status" value="1"/>
</dbReference>
<evidence type="ECO:0000259" key="9">
    <source>
        <dbReference type="SMART" id="SM00650"/>
    </source>
</evidence>
<dbReference type="Pfam" id="PF00398">
    <property type="entry name" value="RrnaAD"/>
    <property type="match status" value="1"/>
</dbReference>
<dbReference type="GO" id="GO:0003723">
    <property type="term" value="F:RNA binding"/>
    <property type="evidence" value="ECO:0007669"/>
    <property type="project" value="UniProtKB-UniRule"/>
</dbReference>
<dbReference type="GO" id="GO:0000179">
    <property type="term" value="F:rRNA (adenine-N6,N6-)-dimethyltransferase activity"/>
    <property type="evidence" value="ECO:0007669"/>
    <property type="project" value="UniProtKB-UniRule"/>
</dbReference>
<dbReference type="SMART" id="SM00650">
    <property type="entry name" value="rADc"/>
    <property type="match status" value="1"/>
</dbReference>
<feature type="binding site" evidence="6">
    <location>
        <position position="166"/>
    </location>
    <ligand>
        <name>S-adenosyl-L-methionine</name>
        <dbReference type="ChEBI" id="CHEBI:59789"/>
    </ligand>
</feature>
<evidence type="ECO:0000256" key="5">
    <source>
        <dbReference type="ARBA" id="ARBA00022884"/>
    </source>
</evidence>
<evidence type="ECO:0000256" key="1">
    <source>
        <dbReference type="ARBA" id="ARBA00022552"/>
    </source>
</evidence>
<dbReference type="CDD" id="cd02440">
    <property type="entry name" value="AdoMet_MTases"/>
    <property type="match status" value="1"/>
</dbReference>
<dbReference type="VEuPathDB" id="TriTrypDB:LpyrH10_04_2750"/>
<reference evidence="10" key="1">
    <citation type="journal article" date="2013" name="Curr. Biol.">
        <title>Paratrypanosoma is a novel early-branching trypanosomatid.</title>
        <authorList>
            <person name="Flegontov P."/>
            <person name="Votypka J."/>
            <person name="Skalicky T."/>
            <person name="Logacheva M.D."/>
            <person name="Penin A.A."/>
            <person name="Tanifuji G."/>
            <person name="Onodera N.T."/>
            <person name="Kondrashov A.S."/>
            <person name="Volf P."/>
            <person name="Archibald J.M."/>
            <person name="Lukes J."/>
        </authorList>
    </citation>
    <scope>NUCLEOTIDE SEQUENCE</scope>
    <source>
        <strain evidence="10">H10</strain>
    </source>
</reference>
<name>X2C3E5_LEPPY</name>
<evidence type="ECO:0000313" key="12">
    <source>
        <dbReference type="Proteomes" id="UP000037923"/>
    </source>
</evidence>
<dbReference type="InterPro" id="IPR020598">
    <property type="entry name" value="rRNA_Ade_methylase_Trfase_N"/>
</dbReference>
<dbReference type="GO" id="GO:0005730">
    <property type="term" value="C:nucleolus"/>
    <property type="evidence" value="ECO:0007669"/>
    <property type="project" value="TreeGrafter"/>
</dbReference>
<comment type="similarity">
    <text evidence="6 7">Belongs to the class I-like SAM-binding methyltransferase superfamily. rRNA adenine N(6)-methyltransferase family.</text>
</comment>
<keyword evidence="2 6" id="KW-0489">Methyltransferase</keyword>
<dbReference type="Proteomes" id="UP000037923">
    <property type="component" value="Unassembled WGS sequence"/>
</dbReference>
<dbReference type="InterPro" id="IPR011530">
    <property type="entry name" value="rRNA_adenine_dimethylase"/>
</dbReference>
<keyword evidence="3 6" id="KW-0808">Transferase</keyword>